<gene>
    <name evidence="2" type="ORF">BV898_03906</name>
</gene>
<dbReference type="AlphaFoldDB" id="A0A1W0X3I2"/>
<accession>A0A1W0X3I2</accession>
<evidence type="ECO:0000313" key="3">
    <source>
        <dbReference type="Proteomes" id="UP000192578"/>
    </source>
</evidence>
<name>A0A1W0X3I2_HYPEX</name>
<protein>
    <submittedName>
        <fullName evidence="2">Uncharacterized protein</fullName>
    </submittedName>
</protein>
<sequence>MEVLEPSWFASLVATVVVVAPLLYFDIPKLRQSAIRCFKTKLGQKFRQITPLAAGSLEPLLPLSTIATKIRKTYSRSRELFSLIQTKVHPVVEALEVLDQRFTEAVIPEGVGVLSLGIIWDVLKFLEWGRKDFVEKAALTFAALTATACIITSLGRPFLRSMEPQLSVSQHTGCL</sequence>
<keyword evidence="3" id="KW-1185">Reference proteome</keyword>
<proteinExistence type="predicted"/>
<keyword evidence="1" id="KW-0812">Transmembrane</keyword>
<dbReference type="Proteomes" id="UP000192578">
    <property type="component" value="Unassembled WGS sequence"/>
</dbReference>
<feature type="transmembrane region" description="Helical" evidence="1">
    <location>
        <begin position="6"/>
        <end position="25"/>
    </location>
</feature>
<evidence type="ECO:0000256" key="1">
    <source>
        <dbReference type="SAM" id="Phobius"/>
    </source>
</evidence>
<reference evidence="3" key="1">
    <citation type="submission" date="2017-01" db="EMBL/GenBank/DDBJ databases">
        <title>Comparative genomics of anhydrobiosis in the tardigrade Hypsibius dujardini.</title>
        <authorList>
            <person name="Yoshida Y."/>
            <person name="Koutsovoulos G."/>
            <person name="Laetsch D."/>
            <person name="Stevens L."/>
            <person name="Kumar S."/>
            <person name="Horikawa D."/>
            <person name="Ishino K."/>
            <person name="Komine S."/>
            <person name="Tomita M."/>
            <person name="Blaxter M."/>
            <person name="Arakawa K."/>
        </authorList>
    </citation>
    <scope>NUCLEOTIDE SEQUENCE [LARGE SCALE GENOMIC DNA]</scope>
    <source>
        <strain evidence="3">Z151</strain>
    </source>
</reference>
<evidence type="ECO:0000313" key="2">
    <source>
        <dbReference type="EMBL" id="OQV22059.1"/>
    </source>
</evidence>
<dbReference type="EMBL" id="MTYJ01000019">
    <property type="protein sequence ID" value="OQV22059.1"/>
    <property type="molecule type" value="Genomic_DNA"/>
</dbReference>
<keyword evidence="1" id="KW-0472">Membrane</keyword>
<comment type="caution">
    <text evidence="2">The sequence shown here is derived from an EMBL/GenBank/DDBJ whole genome shotgun (WGS) entry which is preliminary data.</text>
</comment>
<organism evidence="2 3">
    <name type="scientific">Hypsibius exemplaris</name>
    <name type="common">Freshwater tardigrade</name>
    <dbReference type="NCBI Taxonomy" id="2072580"/>
    <lineage>
        <taxon>Eukaryota</taxon>
        <taxon>Metazoa</taxon>
        <taxon>Ecdysozoa</taxon>
        <taxon>Tardigrada</taxon>
        <taxon>Eutardigrada</taxon>
        <taxon>Parachela</taxon>
        <taxon>Hypsibioidea</taxon>
        <taxon>Hypsibiidae</taxon>
        <taxon>Hypsibius</taxon>
    </lineage>
</organism>
<keyword evidence="1" id="KW-1133">Transmembrane helix</keyword>